<feature type="region of interest" description="Disordered" evidence="8">
    <location>
        <begin position="754"/>
        <end position="803"/>
    </location>
</feature>
<dbReference type="PROSITE" id="PS00440">
    <property type="entry name" value="ACYLTRANSF_C_2"/>
    <property type="match status" value="1"/>
</dbReference>
<feature type="compositionally biased region" description="Basic and acidic residues" evidence="8">
    <location>
        <begin position="819"/>
        <end position="828"/>
    </location>
</feature>
<dbReference type="InterPro" id="IPR039551">
    <property type="entry name" value="Cho/carn_acyl_trans"/>
</dbReference>
<dbReference type="InterPro" id="IPR042231">
    <property type="entry name" value="Cho/carn_acyl_trans_2"/>
</dbReference>
<evidence type="ECO:0000313" key="10">
    <source>
        <dbReference type="EMBL" id="KAL1584700.1"/>
    </source>
</evidence>
<proteinExistence type="inferred from homology"/>
<dbReference type="PROSITE" id="PS00439">
    <property type="entry name" value="ACYLTRANSF_C_1"/>
    <property type="match status" value="1"/>
</dbReference>
<feature type="region of interest" description="Disordered" evidence="8">
    <location>
        <begin position="1"/>
        <end position="67"/>
    </location>
</feature>
<dbReference type="InterPro" id="IPR023213">
    <property type="entry name" value="CAT-like_dom_sf"/>
</dbReference>
<feature type="domain" description="Choline/carnitine acyltransferase" evidence="9">
    <location>
        <begin position="82"/>
        <end position="737"/>
    </location>
</feature>
<comment type="similarity">
    <text evidence="1">Belongs to the carnitine/choline acetyltransferase family.</text>
</comment>
<dbReference type="Proteomes" id="UP000803884">
    <property type="component" value="Unassembled WGS sequence"/>
</dbReference>
<evidence type="ECO:0000256" key="1">
    <source>
        <dbReference type="ARBA" id="ARBA00005232"/>
    </source>
</evidence>
<dbReference type="GO" id="GO:0009437">
    <property type="term" value="P:carnitine metabolic process"/>
    <property type="evidence" value="ECO:0007669"/>
    <property type="project" value="TreeGrafter"/>
</dbReference>
<dbReference type="InterPro" id="IPR000542">
    <property type="entry name" value="Carn_acyl_trans"/>
</dbReference>
<evidence type="ECO:0000256" key="4">
    <source>
        <dbReference type="ARBA" id="ARBA00022832"/>
    </source>
</evidence>
<name>A0AB34KIS8_9PEZI</name>
<dbReference type="Gene3D" id="3.30.559.10">
    <property type="entry name" value="Chloramphenicol acetyltransferase-like domain"/>
    <property type="match status" value="1"/>
</dbReference>
<keyword evidence="11" id="KW-1185">Reference proteome</keyword>
<accession>A0AB34KIS8</accession>
<organism evidence="10 11">
    <name type="scientific">Cladosporium halotolerans</name>
    <dbReference type="NCBI Taxonomy" id="1052096"/>
    <lineage>
        <taxon>Eukaryota</taxon>
        <taxon>Fungi</taxon>
        <taxon>Dikarya</taxon>
        <taxon>Ascomycota</taxon>
        <taxon>Pezizomycotina</taxon>
        <taxon>Dothideomycetes</taxon>
        <taxon>Dothideomycetidae</taxon>
        <taxon>Cladosporiales</taxon>
        <taxon>Cladosporiaceae</taxon>
        <taxon>Cladosporium</taxon>
    </lineage>
</organism>
<dbReference type="EMBL" id="JAAQHG020000024">
    <property type="protein sequence ID" value="KAL1584700.1"/>
    <property type="molecule type" value="Genomic_DNA"/>
</dbReference>
<dbReference type="GO" id="GO:0005739">
    <property type="term" value="C:mitochondrion"/>
    <property type="evidence" value="ECO:0007669"/>
    <property type="project" value="TreeGrafter"/>
</dbReference>
<keyword evidence="4" id="KW-0276">Fatty acid metabolism</keyword>
<dbReference type="FunFam" id="3.30.559.70:FF:000003">
    <property type="entry name" value="Carnitine acetyl transferase FacC"/>
    <property type="match status" value="1"/>
</dbReference>
<dbReference type="PANTHER" id="PTHR22589">
    <property type="entry name" value="CARNITINE O-ACYLTRANSFERASE"/>
    <property type="match status" value="1"/>
</dbReference>
<dbReference type="GO" id="GO:0006631">
    <property type="term" value="P:fatty acid metabolic process"/>
    <property type="evidence" value="ECO:0007669"/>
    <property type="project" value="UniProtKB-KW"/>
</dbReference>
<feature type="compositionally biased region" description="Basic and acidic residues" evidence="8">
    <location>
        <begin position="785"/>
        <end position="795"/>
    </location>
</feature>
<dbReference type="GeneID" id="96008360"/>
<dbReference type="RefSeq" id="XP_069227806.1">
    <property type="nucleotide sequence ID" value="XM_069375522.1"/>
</dbReference>
<feature type="compositionally biased region" description="Polar residues" evidence="8">
    <location>
        <begin position="604"/>
        <end position="639"/>
    </location>
</feature>
<dbReference type="InterPro" id="IPR042572">
    <property type="entry name" value="Carn_acyl_trans_N"/>
</dbReference>
<keyword evidence="6" id="KW-0012">Acyltransferase</keyword>
<dbReference type="Gene3D" id="3.30.559.70">
    <property type="entry name" value="Choline/Carnitine o-acyltransferase, domain 2"/>
    <property type="match status" value="1"/>
</dbReference>
<feature type="region of interest" description="Disordered" evidence="8">
    <location>
        <begin position="819"/>
        <end position="848"/>
    </location>
</feature>
<evidence type="ECO:0000256" key="5">
    <source>
        <dbReference type="ARBA" id="ARBA00023098"/>
    </source>
</evidence>
<dbReference type="Gene3D" id="1.10.275.20">
    <property type="entry name" value="Choline/Carnitine o-acyltransferase"/>
    <property type="match status" value="1"/>
</dbReference>
<evidence type="ECO:0000256" key="3">
    <source>
        <dbReference type="ARBA" id="ARBA00022679"/>
    </source>
</evidence>
<gene>
    <name evidence="10" type="ORF">WHR41_06917</name>
</gene>
<keyword evidence="5" id="KW-0443">Lipid metabolism</keyword>
<dbReference type="PANTHER" id="PTHR22589:SF29">
    <property type="entry name" value="MITOCHONDRIAL CARNITINE O-ACETYLTRANSFERASE-RELATED"/>
    <property type="match status" value="1"/>
</dbReference>
<dbReference type="AlphaFoldDB" id="A0AB34KIS8"/>
<sequence length="848" mass="93669">MLTPVMSAGRQFTAPQPLDGQLTPRHRQDSIIMASDQKRSMETAKEATQNFDKAQQEPLAASKSNQSKPGITFAAQDSLPKLPIPDLEATAQRYLKALDPLQTAREHADTERAVTEFLKTDGPVLQEKLKSYAQGKSSYIEQFWYDSYLNFDNPVVLNLNPFFLLEDDPTPARNNQVTRAASLVVSALSFARAVRKEELPPDTLRGQPLCMYQYSRLFGTARIPTDNGCQIGQDPTSKHIVVMCKGQFYWFDVLDDNNDLIMTERDVTLNLQAIVHDAEQTPIQNAAKGALGVLSTENRKIWSGLREVLGKDEGSNNSDCLNLVDSALFILCLDYTEPANTAELCMNMLCGTSEVQKGVQVGTCTNRWYDKLQIIVCKNGSAGINFEHTGIDGHTVLRFASDVYTDTILRFARSINGAAPSLWASTSPDPSKRDPASFGNVSTTPHKLEWDMVPELTTALRFAETRLADLIQQNEFQTLDFMSYGKNFITQMGFSPDAFVQMAFQAAYYGLYGRMESMYEPAMTKVFYHGRTEAIRAVTHESASFVRTFWGENPPAQKVELLRKACEQHTATTKECAKAQGQDRHLYALMCLWQRSVDAEAETDQSSIDGASTNGSFSPSLSESNTNPSSASPKRSSILSEDGDDALKVTATTSRSSPGRAASTASLPAIFADAGWDKINNTILSTSNCGNPSLRHFGFGPTSGDGFGIGYIIKDGSISICASSKHRQTRRFIDALEAYFLEIRKLLRMTQRRGTSVDKTASRAREAEEKAGRSKNRGKAITDAGKGEQKAKEETVSSDDDDMGGYGFFDAGMLMQALKAKDGEDQRPSEQVVQQRRGVGKKLRLMEY</sequence>
<feature type="region of interest" description="Disordered" evidence="8">
    <location>
        <begin position="603"/>
        <end position="644"/>
    </location>
</feature>
<keyword evidence="2" id="KW-0813">Transport</keyword>
<dbReference type="GO" id="GO:0004092">
    <property type="term" value="F:carnitine O-acetyltransferase activity"/>
    <property type="evidence" value="ECO:0007669"/>
    <property type="project" value="TreeGrafter"/>
</dbReference>
<feature type="compositionally biased region" description="Basic and acidic residues" evidence="8">
    <location>
        <begin position="36"/>
        <end position="45"/>
    </location>
</feature>
<reference evidence="10 11" key="1">
    <citation type="journal article" date="2020" name="Microbiol. Resour. Announc.">
        <title>Draft Genome Sequence of a Cladosporium Species Isolated from the Mesophotic Ascidian Didemnum maculosum.</title>
        <authorList>
            <person name="Gioti A."/>
            <person name="Siaperas R."/>
            <person name="Nikolaivits E."/>
            <person name="Le Goff G."/>
            <person name="Ouazzani J."/>
            <person name="Kotoulas G."/>
            <person name="Topakas E."/>
        </authorList>
    </citation>
    <scope>NUCLEOTIDE SEQUENCE [LARGE SCALE GENOMIC DNA]</scope>
    <source>
        <strain evidence="10 11">TM138-S3</strain>
    </source>
</reference>
<evidence type="ECO:0000256" key="7">
    <source>
        <dbReference type="PIRSR" id="PIRSR600542-1"/>
    </source>
</evidence>
<dbReference type="FunFam" id="3.30.559.10:FF:000019">
    <property type="entry name" value="Carnitine acetyl transferase"/>
    <property type="match status" value="1"/>
</dbReference>
<comment type="caution">
    <text evidence="10">The sequence shown here is derived from an EMBL/GenBank/DDBJ whole genome shotgun (WGS) entry which is preliminary data.</text>
</comment>
<feature type="active site" description="Proton acceptor" evidence="7">
    <location>
        <position position="388"/>
    </location>
</feature>
<dbReference type="SUPFAM" id="SSF52777">
    <property type="entry name" value="CoA-dependent acyltransferases"/>
    <property type="match status" value="2"/>
</dbReference>
<dbReference type="Pfam" id="PF00755">
    <property type="entry name" value="Carn_acyltransf"/>
    <property type="match status" value="1"/>
</dbReference>
<evidence type="ECO:0000256" key="2">
    <source>
        <dbReference type="ARBA" id="ARBA00022448"/>
    </source>
</evidence>
<dbReference type="FunFam" id="3.30.559.10:FF:000025">
    <property type="entry name" value="Carnitine acetyl transferase"/>
    <property type="match status" value="1"/>
</dbReference>
<keyword evidence="3" id="KW-0808">Transferase</keyword>
<evidence type="ECO:0000256" key="8">
    <source>
        <dbReference type="SAM" id="MobiDB-lite"/>
    </source>
</evidence>
<evidence type="ECO:0000313" key="11">
    <source>
        <dbReference type="Proteomes" id="UP000803884"/>
    </source>
</evidence>
<protein>
    <recommendedName>
        <fullName evidence="9">Choline/carnitine acyltransferase domain-containing protein</fullName>
    </recommendedName>
</protein>
<feature type="compositionally biased region" description="Basic and acidic residues" evidence="8">
    <location>
        <begin position="760"/>
        <end position="772"/>
    </location>
</feature>
<feature type="compositionally biased region" description="Basic residues" evidence="8">
    <location>
        <begin position="838"/>
        <end position="848"/>
    </location>
</feature>
<evidence type="ECO:0000256" key="6">
    <source>
        <dbReference type="ARBA" id="ARBA00023315"/>
    </source>
</evidence>
<dbReference type="FunFam" id="1.10.275.20:FF:000003">
    <property type="entry name" value="Carnitine acetyl transferase"/>
    <property type="match status" value="1"/>
</dbReference>
<evidence type="ECO:0000259" key="9">
    <source>
        <dbReference type="Pfam" id="PF00755"/>
    </source>
</evidence>